<comment type="caution">
    <text evidence="12">The sequence shown here is derived from an EMBL/GenBank/DDBJ whole genome shotgun (WGS) entry which is preliminary data.</text>
</comment>
<keyword evidence="7" id="KW-0998">Cell outer membrane</keyword>
<evidence type="ECO:0000313" key="12">
    <source>
        <dbReference type="EMBL" id="RUS67794.1"/>
    </source>
</evidence>
<dbReference type="PIRSF" id="PIRSF029745">
    <property type="entry name" value="FhaC"/>
    <property type="match status" value="1"/>
</dbReference>
<dbReference type="InterPro" id="IPR005565">
    <property type="entry name" value="Hemolysn_activator_HlyB_C"/>
</dbReference>
<dbReference type="InterPro" id="IPR027282">
    <property type="entry name" value="TPS"/>
</dbReference>
<proteinExistence type="inferred from homology"/>
<evidence type="ECO:0000256" key="4">
    <source>
        <dbReference type="ARBA" id="ARBA00022692"/>
    </source>
</evidence>
<dbReference type="Pfam" id="PF17287">
    <property type="entry name" value="POTRA_3"/>
    <property type="match status" value="1"/>
</dbReference>
<dbReference type="FunFam" id="2.40.160.50:FF:000009">
    <property type="entry name" value="Putative hemolysin activator protein"/>
    <property type="match status" value="1"/>
</dbReference>
<evidence type="ECO:0000256" key="5">
    <source>
        <dbReference type="ARBA" id="ARBA00023065"/>
    </source>
</evidence>
<dbReference type="Gene3D" id="2.40.160.50">
    <property type="entry name" value="membrane protein fhac: a member of the omp85/tpsb transporter family"/>
    <property type="match status" value="1"/>
</dbReference>
<evidence type="ECO:0000259" key="11">
    <source>
        <dbReference type="Pfam" id="PF17287"/>
    </source>
</evidence>
<accession>A0A433SGL3</accession>
<feature type="domain" description="Polypeptide-transport-associated ShlB-type" evidence="10">
    <location>
        <begin position="91"/>
        <end position="143"/>
    </location>
</feature>
<evidence type="ECO:0000256" key="3">
    <source>
        <dbReference type="ARBA" id="ARBA00022452"/>
    </source>
</evidence>
<evidence type="ECO:0000256" key="8">
    <source>
        <dbReference type="SAM" id="MobiDB-lite"/>
    </source>
</evidence>
<dbReference type="Gene3D" id="3.10.20.310">
    <property type="entry name" value="membrane protein fhac"/>
    <property type="match status" value="1"/>
</dbReference>
<evidence type="ECO:0000256" key="7">
    <source>
        <dbReference type="ARBA" id="ARBA00023237"/>
    </source>
</evidence>
<reference evidence="12 13" key="1">
    <citation type="submission" date="2018-01" db="EMBL/GenBank/DDBJ databases">
        <title>Saezia sanguinis gen. nov., sp. nov., in the order Burkholderiales isolated from human blood.</title>
        <authorList>
            <person name="Medina-Pascual M.J."/>
            <person name="Valdezate S."/>
            <person name="Monzon S."/>
            <person name="Cuesta I."/>
            <person name="Carrasco G."/>
            <person name="Villalon P."/>
            <person name="Saez-Nieto J.A."/>
        </authorList>
    </citation>
    <scope>NUCLEOTIDE SEQUENCE [LARGE SCALE GENOMIC DNA]</scope>
    <source>
        <strain evidence="12 13">CNM695-12</strain>
    </source>
</reference>
<dbReference type="Pfam" id="PF08479">
    <property type="entry name" value="POTRA_2"/>
    <property type="match status" value="1"/>
</dbReference>
<evidence type="ECO:0000259" key="10">
    <source>
        <dbReference type="Pfam" id="PF08479"/>
    </source>
</evidence>
<keyword evidence="5" id="KW-0406">Ion transport</keyword>
<dbReference type="GO" id="GO:0046819">
    <property type="term" value="P:protein secretion by the type V secretion system"/>
    <property type="evidence" value="ECO:0007669"/>
    <property type="project" value="TreeGrafter"/>
</dbReference>
<dbReference type="AlphaFoldDB" id="A0A433SGL3"/>
<evidence type="ECO:0000256" key="6">
    <source>
        <dbReference type="ARBA" id="ARBA00023136"/>
    </source>
</evidence>
<comment type="similarity">
    <text evidence="2">Belongs to the TPS (TC 1.B.20) family.</text>
</comment>
<keyword evidence="4" id="KW-0812">Transmembrane</keyword>
<dbReference type="InterPro" id="IPR035251">
    <property type="entry name" value="ShlB_POTRA"/>
</dbReference>
<dbReference type="RefSeq" id="WP_204250794.1">
    <property type="nucleotide sequence ID" value="NZ_PQSP01000001.1"/>
</dbReference>
<feature type="region of interest" description="Disordered" evidence="8">
    <location>
        <begin position="22"/>
        <end position="43"/>
    </location>
</feature>
<protein>
    <submittedName>
        <fullName evidence="12">Hemolysin transporter protein ShlB</fullName>
    </submittedName>
</protein>
<feature type="compositionally biased region" description="Basic and acidic residues" evidence="8">
    <location>
        <begin position="23"/>
        <end position="32"/>
    </location>
</feature>
<dbReference type="Pfam" id="PF03865">
    <property type="entry name" value="ShlB"/>
    <property type="match status" value="1"/>
</dbReference>
<comment type="subcellular location">
    <subcellularLocation>
        <location evidence="1">Cell outer membrane</location>
    </subcellularLocation>
</comment>
<dbReference type="PANTHER" id="PTHR34597:SF3">
    <property type="entry name" value="OUTER MEMBRANE TRANSPORTER CDIB"/>
    <property type="match status" value="1"/>
</dbReference>
<evidence type="ECO:0000259" key="9">
    <source>
        <dbReference type="Pfam" id="PF03865"/>
    </source>
</evidence>
<dbReference type="InterPro" id="IPR013686">
    <property type="entry name" value="Polypept-transport_assoc_ShlB"/>
</dbReference>
<evidence type="ECO:0000313" key="13">
    <source>
        <dbReference type="Proteomes" id="UP000286947"/>
    </source>
</evidence>
<feature type="domain" description="ShlB POTRA" evidence="11">
    <location>
        <begin position="144"/>
        <end position="198"/>
    </location>
</feature>
<dbReference type="GO" id="GO:0098046">
    <property type="term" value="C:type V protein secretion system complex"/>
    <property type="evidence" value="ECO:0007669"/>
    <property type="project" value="TreeGrafter"/>
</dbReference>
<keyword evidence="5" id="KW-0813">Transport</keyword>
<keyword evidence="13" id="KW-1185">Reference proteome</keyword>
<dbReference type="InterPro" id="IPR051544">
    <property type="entry name" value="TPS_OM_transporter"/>
</dbReference>
<dbReference type="Proteomes" id="UP000286947">
    <property type="component" value="Unassembled WGS sequence"/>
</dbReference>
<dbReference type="GO" id="GO:0009279">
    <property type="term" value="C:cell outer membrane"/>
    <property type="evidence" value="ECO:0007669"/>
    <property type="project" value="UniProtKB-SubCell"/>
</dbReference>
<feature type="domain" description="Haemolysin activator HlyB C-terminal" evidence="9">
    <location>
        <begin position="203"/>
        <end position="517"/>
    </location>
</feature>
<sequence>MSAHAQPMPLPNNPAQEILLQQQRERELREQMDSTANVRTPELPQALPAQTRIPEQESPCFTIERIELTGELAEKFQFALSAADDGPEGKDPATGRCLGTEGINTVMGRVQNAIIEKGYITTRIFAAPQDLNEGTLTLTLVPGRIRSIRWGEGSQTRTSWRAALPMCEGDLLNLRDLEQALEVFKRVPTADADIQIEPGAQAGESDLVLYWQQKFPFRLNLSVDDGGSRDTGRYQGALTLSYDNWLTMNDLFYVSLNHHLADSQGGNSRGYALHYSIPFDGDWLLSFNGSYYKYEQDIAGINQSYTYRGSSQNADISLSRRIYRDSSKRLNAYIKGWTRRSHNYIDDVEIEVQRRRTAGWEIGADYRQFIGNAIFNATLSYKRGTGADKSLPTLEEQYGEGTSRMKIVNLNATLNVPWQIGNQYFRYYGTLRVQRNDTPLIPQDQFAIGGRYTVRGFDGRNNLMGDRGWLMRHDVGWIIGETGQELYVGLDYGYVGGQATRYQVGQNLAGAVIGLRGGYGHVSYDAFVGTPLHKPDGFETSKFTSGFNLNLSF</sequence>
<organism evidence="12 13">
    <name type="scientific">Saezia sanguinis</name>
    <dbReference type="NCBI Taxonomy" id="1965230"/>
    <lineage>
        <taxon>Bacteria</taxon>
        <taxon>Pseudomonadati</taxon>
        <taxon>Pseudomonadota</taxon>
        <taxon>Betaproteobacteria</taxon>
        <taxon>Burkholderiales</taxon>
        <taxon>Saeziaceae</taxon>
        <taxon>Saezia</taxon>
    </lineage>
</organism>
<name>A0A433SGL3_9BURK</name>
<dbReference type="GO" id="GO:0006811">
    <property type="term" value="P:monoatomic ion transport"/>
    <property type="evidence" value="ECO:0007669"/>
    <property type="project" value="UniProtKB-KW"/>
</dbReference>
<keyword evidence="3" id="KW-1134">Transmembrane beta strand</keyword>
<dbReference type="EMBL" id="PQSP01000001">
    <property type="protein sequence ID" value="RUS67794.1"/>
    <property type="molecule type" value="Genomic_DNA"/>
</dbReference>
<dbReference type="PANTHER" id="PTHR34597">
    <property type="entry name" value="SLR1661 PROTEIN"/>
    <property type="match status" value="1"/>
</dbReference>
<evidence type="ECO:0000256" key="1">
    <source>
        <dbReference type="ARBA" id="ARBA00004442"/>
    </source>
</evidence>
<keyword evidence="6" id="KW-0472">Membrane</keyword>
<gene>
    <name evidence="12" type="primary">shlB_3</name>
    <name evidence="12" type="ORF">CUZ56_00271</name>
</gene>
<dbReference type="GO" id="GO:0008320">
    <property type="term" value="F:protein transmembrane transporter activity"/>
    <property type="evidence" value="ECO:0007669"/>
    <property type="project" value="TreeGrafter"/>
</dbReference>
<evidence type="ECO:0000256" key="2">
    <source>
        <dbReference type="ARBA" id="ARBA00009055"/>
    </source>
</evidence>